<comment type="similarity">
    <text evidence="1 9">Belongs to the aldehyde dehydrogenase family.</text>
</comment>
<dbReference type="InterPro" id="IPR016160">
    <property type="entry name" value="Ald_DH_CS_CYS"/>
</dbReference>
<reference evidence="11 12" key="1">
    <citation type="submission" date="2015-01" db="EMBL/GenBank/DDBJ databases">
        <title>Genome sequencing of Jeotgalibacillus soli.</title>
        <authorList>
            <person name="Goh K.M."/>
            <person name="Chan K.-G."/>
            <person name="Yaakop A.S."/>
            <person name="Ee R."/>
            <person name="Gan H.M."/>
            <person name="Chan C.S."/>
        </authorList>
    </citation>
    <scope>NUCLEOTIDE SEQUENCE [LARGE SCALE GENOMIC DNA]</scope>
    <source>
        <strain evidence="11 12">P9</strain>
    </source>
</reference>
<protein>
    <recommendedName>
        <fullName evidence="7">3-sulfolactaldehyde dehydrogenase</fullName>
        <ecNumber evidence="6">1.2.1.97</ecNumber>
    </recommendedName>
</protein>
<dbReference type="FunFam" id="3.40.309.10:FF:000009">
    <property type="entry name" value="Aldehyde dehydrogenase A"/>
    <property type="match status" value="1"/>
</dbReference>
<dbReference type="RefSeq" id="WP_041089357.1">
    <property type="nucleotide sequence ID" value="NZ_JXRP01000018.1"/>
</dbReference>
<evidence type="ECO:0000313" key="12">
    <source>
        <dbReference type="Proteomes" id="UP000031938"/>
    </source>
</evidence>
<dbReference type="GO" id="GO:0016620">
    <property type="term" value="F:oxidoreductase activity, acting on the aldehyde or oxo group of donors, NAD or NADP as acceptor"/>
    <property type="evidence" value="ECO:0007669"/>
    <property type="project" value="InterPro"/>
</dbReference>
<dbReference type="PANTHER" id="PTHR42986">
    <property type="entry name" value="BENZALDEHYDE DEHYDROGENASE YFMT"/>
    <property type="match status" value="1"/>
</dbReference>
<dbReference type="InterPro" id="IPR016163">
    <property type="entry name" value="Ald_DH_C"/>
</dbReference>
<dbReference type="InterPro" id="IPR016161">
    <property type="entry name" value="Ald_DH/histidinol_DH"/>
</dbReference>
<evidence type="ECO:0000256" key="9">
    <source>
        <dbReference type="RuleBase" id="RU003345"/>
    </source>
</evidence>
<name>A0A0C2VM55_9BACL</name>
<dbReference type="FunFam" id="3.40.605.10:FF:000007">
    <property type="entry name" value="NAD/NADP-dependent betaine aldehyde dehydrogenase"/>
    <property type="match status" value="1"/>
</dbReference>
<dbReference type="PROSITE" id="PS00687">
    <property type="entry name" value="ALDEHYDE_DEHYDR_GLU"/>
    <property type="match status" value="1"/>
</dbReference>
<dbReference type="InterPro" id="IPR016162">
    <property type="entry name" value="Ald_DH_N"/>
</dbReference>
<dbReference type="InterPro" id="IPR015590">
    <property type="entry name" value="Aldehyde_DH_dom"/>
</dbReference>
<evidence type="ECO:0000313" key="11">
    <source>
        <dbReference type="EMBL" id="KIL45083.1"/>
    </source>
</evidence>
<feature type="active site" evidence="8">
    <location>
        <position position="257"/>
    </location>
</feature>
<proteinExistence type="inferred from homology"/>
<sequence length="490" mass="53329">MTVKTNQYSEWNKLMINGSWRDGASEKICTVTNPYNDEVLTTFNYANRDDINEAYEKAEEAQKEWAKISPYEKIALLERAAQIVQDRKEELVELLVAETGSSQIKASVEVDCCVADIKLAATFPLMMGGEIRPSAIPGKENRVYHNPAGVVGAITPWNWPMHLSMRVVAPAIATGNGIVLKPDHQTPISGGLVIAQIFEEAGLPKGILNVTVADLEEIGDQFVEHPIPSIISFTGSTAAGRHVGSLAVKNVKKPALELGGNNAFIVLDDADVDQAVAAATFGKFFHSGQICLAINRIIVDRKLYDSFTEKFIAAAKKVKVGDPFESDTIIGPMINRKQVDRALKFVEQSEREGAKVVHRGSVNGNVMEPIILTDVTNDMTIAQNEAFAPVACIIPVDSEEEAIQVANGSPFGLSGAVFSGSLDRGINVAHQIRTGMIHVNDQSVNVEANVPFGGEKLSGIGRYCGEWAFEEFTTVKWISVQKEARQFPFS</sequence>
<dbReference type="AlphaFoldDB" id="A0A0C2VM55"/>
<feature type="domain" description="Aldehyde dehydrogenase" evidence="10">
    <location>
        <begin position="20"/>
        <end position="478"/>
    </location>
</feature>
<dbReference type="EC" id="1.2.1.97" evidence="6"/>
<dbReference type="PATRIC" id="fig|889306.3.peg.2640"/>
<dbReference type="Proteomes" id="UP000031938">
    <property type="component" value="Unassembled WGS sequence"/>
</dbReference>
<dbReference type="Gene3D" id="3.40.605.10">
    <property type="entry name" value="Aldehyde Dehydrogenase, Chain A, domain 1"/>
    <property type="match status" value="1"/>
</dbReference>
<dbReference type="PROSITE" id="PS00070">
    <property type="entry name" value="ALDEHYDE_DEHYDR_CYS"/>
    <property type="match status" value="1"/>
</dbReference>
<comment type="catalytic activity">
    <reaction evidence="4">
        <text>(2S)-3-sulfolactaldehyde + NAD(+) + H2O = (2S)-3-sulfolactate + NADH + 2 H(+)</text>
        <dbReference type="Rhea" id="RHEA:47932"/>
        <dbReference type="ChEBI" id="CHEBI:15377"/>
        <dbReference type="ChEBI" id="CHEBI:15378"/>
        <dbReference type="ChEBI" id="CHEBI:57540"/>
        <dbReference type="ChEBI" id="CHEBI:57945"/>
        <dbReference type="ChEBI" id="CHEBI:61289"/>
        <dbReference type="ChEBI" id="CHEBI:90109"/>
        <dbReference type="EC" id="1.2.1.97"/>
    </reaction>
    <physiologicalReaction direction="left-to-right" evidence="4">
        <dbReference type="Rhea" id="RHEA:47933"/>
    </physiologicalReaction>
</comment>
<dbReference type="EMBL" id="JXRP01000018">
    <property type="protein sequence ID" value="KIL45083.1"/>
    <property type="molecule type" value="Genomic_DNA"/>
</dbReference>
<keyword evidence="3" id="KW-0520">NAD</keyword>
<dbReference type="Pfam" id="PF00171">
    <property type="entry name" value="Aldedh"/>
    <property type="match status" value="1"/>
</dbReference>
<evidence type="ECO:0000259" key="10">
    <source>
        <dbReference type="Pfam" id="PF00171"/>
    </source>
</evidence>
<comment type="function">
    <text evidence="5">Part of the sulfo-TAL (or sulfo-SFT) pathway, a D-sulfoquinovose degradation pathway that produces sulfolactate (SL). Catalyzes the oxidation of 3-sulfolactaldehyde (SLA) to sulfolactate (SL).</text>
</comment>
<dbReference type="SUPFAM" id="SSF53720">
    <property type="entry name" value="ALDH-like"/>
    <property type="match status" value="1"/>
</dbReference>
<comment type="caution">
    <text evidence="11">The sequence shown here is derived from an EMBL/GenBank/DDBJ whole genome shotgun (WGS) entry which is preliminary data.</text>
</comment>
<dbReference type="InterPro" id="IPR029510">
    <property type="entry name" value="Ald_DH_CS_GLU"/>
</dbReference>
<evidence type="ECO:0000256" key="1">
    <source>
        <dbReference type="ARBA" id="ARBA00009986"/>
    </source>
</evidence>
<evidence type="ECO:0000256" key="7">
    <source>
        <dbReference type="ARBA" id="ARBA00067277"/>
    </source>
</evidence>
<gene>
    <name evidence="11" type="ORF">KP78_26270</name>
</gene>
<evidence type="ECO:0000256" key="5">
    <source>
        <dbReference type="ARBA" id="ARBA00054572"/>
    </source>
</evidence>
<accession>A0A0C2VM55</accession>
<evidence type="ECO:0000256" key="3">
    <source>
        <dbReference type="ARBA" id="ARBA00023027"/>
    </source>
</evidence>
<dbReference type="PANTHER" id="PTHR42986:SF1">
    <property type="entry name" value="BENZALDEHYDE DEHYDROGENASE YFMT"/>
    <property type="match status" value="1"/>
</dbReference>
<evidence type="ECO:0000256" key="2">
    <source>
        <dbReference type="ARBA" id="ARBA00023002"/>
    </source>
</evidence>
<evidence type="ECO:0000256" key="6">
    <source>
        <dbReference type="ARBA" id="ARBA00066984"/>
    </source>
</evidence>
<evidence type="ECO:0000256" key="8">
    <source>
        <dbReference type="PROSITE-ProRule" id="PRU10007"/>
    </source>
</evidence>
<dbReference type="OrthoDB" id="9762913at2"/>
<evidence type="ECO:0000256" key="4">
    <source>
        <dbReference type="ARBA" id="ARBA00050326"/>
    </source>
</evidence>
<dbReference type="Gene3D" id="3.40.309.10">
    <property type="entry name" value="Aldehyde Dehydrogenase, Chain A, domain 2"/>
    <property type="match status" value="1"/>
</dbReference>
<organism evidence="11 12">
    <name type="scientific">Jeotgalibacillus soli</name>
    <dbReference type="NCBI Taxonomy" id="889306"/>
    <lineage>
        <taxon>Bacteria</taxon>
        <taxon>Bacillati</taxon>
        <taxon>Bacillota</taxon>
        <taxon>Bacilli</taxon>
        <taxon>Bacillales</taxon>
        <taxon>Caryophanaceae</taxon>
        <taxon>Jeotgalibacillus</taxon>
    </lineage>
</organism>
<keyword evidence="12" id="KW-1185">Reference proteome</keyword>
<dbReference type="STRING" id="889306.KP78_26270"/>
<keyword evidence="2 9" id="KW-0560">Oxidoreductase</keyword>